<evidence type="ECO:0000256" key="6">
    <source>
        <dbReference type="ARBA" id="ARBA00022989"/>
    </source>
</evidence>
<evidence type="ECO:0000256" key="4">
    <source>
        <dbReference type="ARBA" id="ARBA00022771"/>
    </source>
</evidence>
<dbReference type="InterPro" id="IPR011016">
    <property type="entry name" value="Znf_RING-CH"/>
</dbReference>
<evidence type="ECO:0000256" key="8">
    <source>
        <dbReference type="SAM" id="MobiDB-lite"/>
    </source>
</evidence>
<dbReference type="PROSITE" id="PS51292">
    <property type="entry name" value="ZF_RING_CH"/>
    <property type="match status" value="1"/>
</dbReference>
<evidence type="ECO:0000256" key="5">
    <source>
        <dbReference type="ARBA" id="ARBA00022833"/>
    </source>
</evidence>
<dbReference type="SMART" id="SM00744">
    <property type="entry name" value="RINGv"/>
    <property type="match status" value="1"/>
</dbReference>
<keyword evidence="4" id="KW-0863">Zinc-finger</keyword>
<dbReference type="EMBL" id="MU004295">
    <property type="protein sequence ID" value="KAF2661180.1"/>
    <property type="molecule type" value="Genomic_DNA"/>
</dbReference>
<name>A0A6A6TMY4_9PLEO</name>
<comment type="subcellular location">
    <subcellularLocation>
        <location evidence="1">Membrane</location>
        <topology evidence="1">Multi-pass membrane protein</topology>
    </subcellularLocation>
</comment>
<evidence type="ECO:0000256" key="7">
    <source>
        <dbReference type="ARBA" id="ARBA00023136"/>
    </source>
</evidence>
<dbReference type="InterPro" id="IPR013083">
    <property type="entry name" value="Znf_RING/FYVE/PHD"/>
</dbReference>
<proteinExistence type="predicted"/>
<keyword evidence="11" id="KW-1185">Reference proteome</keyword>
<feature type="region of interest" description="Disordered" evidence="8">
    <location>
        <begin position="1"/>
        <end position="76"/>
    </location>
</feature>
<dbReference type="AlphaFoldDB" id="A0A6A6TMY4"/>
<organism evidence="10 11">
    <name type="scientific">Lophiostoma macrostomum CBS 122681</name>
    <dbReference type="NCBI Taxonomy" id="1314788"/>
    <lineage>
        <taxon>Eukaryota</taxon>
        <taxon>Fungi</taxon>
        <taxon>Dikarya</taxon>
        <taxon>Ascomycota</taxon>
        <taxon>Pezizomycotina</taxon>
        <taxon>Dothideomycetes</taxon>
        <taxon>Pleosporomycetidae</taxon>
        <taxon>Pleosporales</taxon>
        <taxon>Lophiostomataceae</taxon>
        <taxon>Lophiostoma</taxon>
    </lineage>
</organism>
<dbReference type="SUPFAM" id="SSF57850">
    <property type="entry name" value="RING/U-box"/>
    <property type="match status" value="1"/>
</dbReference>
<feature type="compositionally biased region" description="Low complexity" evidence="8">
    <location>
        <begin position="9"/>
        <end position="21"/>
    </location>
</feature>
<keyword evidence="7" id="KW-0472">Membrane</keyword>
<dbReference type="Pfam" id="PF12906">
    <property type="entry name" value="RINGv"/>
    <property type="match status" value="1"/>
</dbReference>
<evidence type="ECO:0000256" key="1">
    <source>
        <dbReference type="ARBA" id="ARBA00004141"/>
    </source>
</evidence>
<evidence type="ECO:0000256" key="2">
    <source>
        <dbReference type="ARBA" id="ARBA00022692"/>
    </source>
</evidence>
<evidence type="ECO:0000313" key="11">
    <source>
        <dbReference type="Proteomes" id="UP000799324"/>
    </source>
</evidence>
<sequence length="548" mass="60957">MASLPPRPASQRRPSPTSASSQHEHPGRTSSFSATSEDSQTVLLNSPRTSSQARQATKQDSDGIQKTTEVTVESSAAQADAEPRKCWICLNDETEDLDATEWRSPCPCVLVAHENCLLRWVADMEAPSDTRRAGERQGTIRCPQCKGEIRIERPRNVVIESVRFLEKMTAHCLIPGAGLFAGSVVYSSLSGIGYIQLLQIFGPEEGGELLVPLFQPPQTQEGWLAMRFFNAIRDHWRLYFGLPLVPSVLMLSRSTLADSFFPFLPLIFFVSDGKPHEDLLQLSWPPSAAMTVAALPYLRSIYNTYYERVWAPRERKWLKEIQPRAGIDSERDEIEIEIGEHDHVHDEEDGDMVEDHVELEMNFDLLGAWNNGAHADNHDAEENPPVPIGRGPAHPLNAPPEDDEPPPLVPVDDAAPAPNINLRRDQEAPGQNVRPEPRRRVERQMNVNTTSAAQSILGALIFPSVAAAVGEALKHALPKAWVTPPATGKPTGFLQNHWGRSLVGGCLFVGVKDAVMLYVRWKMAQNHRKRRVLDYDKSKGKKKTSGRA</sequence>
<keyword evidence="6" id="KW-1133">Transmembrane helix</keyword>
<accession>A0A6A6TMY4</accession>
<dbReference type="PANTHER" id="PTHR46283">
    <property type="entry name" value="E3 UBIQUITIN-PROTEIN LIGASE MARCH5"/>
    <property type="match status" value="1"/>
</dbReference>
<gene>
    <name evidence="10" type="ORF">K491DRAFT_687662</name>
</gene>
<feature type="compositionally biased region" description="Polar residues" evidence="8">
    <location>
        <begin position="28"/>
        <end position="56"/>
    </location>
</feature>
<dbReference type="Gene3D" id="3.30.40.10">
    <property type="entry name" value="Zinc/RING finger domain, C3HC4 (zinc finger)"/>
    <property type="match status" value="1"/>
</dbReference>
<protein>
    <recommendedName>
        <fullName evidence="9">RING-CH-type domain-containing protein</fullName>
    </recommendedName>
</protein>
<reference evidence="10" key="1">
    <citation type="journal article" date="2020" name="Stud. Mycol.">
        <title>101 Dothideomycetes genomes: a test case for predicting lifestyles and emergence of pathogens.</title>
        <authorList>
            <person name="Haridas S."/>
            <person name="Albert R."/>
            <person name="Binder M."/>
            <person name="Bloem J."/>
            <person name="Labutti K."/>
            <person name="Salamov A."/>
            <person name="Andreopoulos B."/>
            <person name="Baker S."/>
            <person name="Barry K."/>
            <person name="Bills G."/>
            <person name="Bluhm B."/>
            <person name="Cannon C."/>
            <person name="Castanera R."/>
            <person name="Culley D."/>
            <person name="Daum C."/>
            <person name="Ezra D."/>
            <person name="Gonzalez J."/>
            <person name="Henrissat B."/>
            <person name="Kuo A."/>
            <person name="Liang C."/>
            <person name="Lipzen A."/>
            <person name="Lutzoni F."/>
            <person name="Magnuson J."/>
            <person name="Mondo S."/>
            <person name="Nolan M."/>
            <person name="Ohm R."/>
            <person name="Pangilinan J."/>
            <person name="Park H.-J."/>
            <person name="Ramirez L."/>
            <person name="Alfaro M."/>
            <person name="Sun H."/>
            <person name="Tritt A."/>
            <person name="Yoshinaga Y."/>
            <person name="Zwiers L.-H."/>
            <person name="Turgeon B."/>
            <person name="Goodwin S."/>
            <person name="Spatafora J."/>
            <person name="Crous P."/>
            <person name="Grigoriev I."/>
        </authorList>
    </citation>
    <scope>NUCLEOTIDE SEQUENCE</scope>
    <source>
        <strain evidence="10">CBS 122681</strain>
    </source>
</reference>
<feature type="domain" description="RING-CH-type" evidence="9">
    <location>
        <begin position="78"/>
        <end position="152"/>
    </location>
</feature>
<keyword evidence="2" id="KW-0812">Transmembrane</keyword>
<dbReference type="OrthoDB" id="5817083at2759"/>
<dbReference type="Proteomes" id="UP000799324">
    <property type="component" value="Unassembled WGS sequence"/>
</dbReference>
<feature type="region of interest" description="Disordered" evidence="8">
    <location>
        <begin position="372"/>
        <end position="442"/>
    </location>
</feature>
<evidence type="ECO:0000259" key="9">
    <source>
        <dbReference type="PROSITE" id="PS51292"/>
    </source>
</evidence>
<feature type="compositionally biased region" description="Low complexity" evidence="8">
    <location>
        <begin position="410"/>
        <end position="419"/>
    </location>
</feature>
<feature type="compositionally biased region" description="Polar residues" evidence="8">
    <location>
        <begin position="64"/>
        <end position="76"/>
    </location>
</feature>
<keyword evidence="3" id="KW-0479">Metal-binding</keyword>
<evidence type="ECO:0000256" key="3">
    <source>
        <dbReference type="ARBA" id="ARBA00022723"/>
    </source>
</evidence>
<dbReference type="GO" id="GO:0016020">
    <property type="term" value="C:membrane"/>
    <property type="evidence" value="ECO:0007669"/>
    <property type="project" value="UniProtKB-SubCell"/>
</dbReference>
<keyword evidence="5" id="KW-0862">Zinc</keyword>
<dbReference type="GO" id="GO:0008270">
    <property type="term" value="F:zinc ion binding"/>
    <property type="evidence" value="ECO:0007669"/>
    <property type="project" value="UniProtKB-KW"/>
</dbReference>
<evidence type="ECO:0000313" key="10">
    <source>
        <dbReference type="EMBL" id="KAF2661180.1"/>
    </source>
</evidence>